<proteinExistence type="predicted"/>
<name>A0A1D8MK41_9VIRU</name>
<organism evidence="15">
    <name type="scientific">uncultured virus</name>
    <dbReference type="NCBI Taxonomy" id="340016"/>
    <lineage>
        <taxon>Viruses</taxon>
        <taxon>environmental samples</taxon>
    </lineage>
</organism>
<evidence type="ECO:0000256" key="4">
    <source>
        <dbReference type="ARBA" id="ARBA00022705"/>
    </source>
</evidence>
<dbReference type="GO" id="GO:0006260">
    <property type="term" value="P:DNA replication"/>
    <property type="evidence" value="ECO:0007669"/>
    <property type="project" value="UniProtKB-KW"/>
</dbReference>
<evidence type="ECO:0000256" key="9">
    <source>
        <dbReference type="ARBA" id="ARBA00022801"/>
    </source>
</evidence>
<dbReference type="GO" id="GO:0046872">
    <property type="term" value="F:metal ion binding"/>
    <property type="evidence" value="ECO:0007669"/>
    <property type="project" value="UniProtKB-KW"/>
</dbReference>
<protein>
    <submittedName>
        <fullName evidence="15 16">Rep</fullName>
    </submittedName>
</protein>
<dbReference type="PRINTS" id="PR00227">
    <property type="entry name" value="GEMCOATAL1"/>
</dbReference>
<dbReference type="GO" id="GO:0042025">
    <property type="term" value="C:host cell nucleus"/>
    <property type="evidence" value="ECO:0007669"/>
    <property type="project" value="UniProtKB-SubCell"/>
</dbReference>
<keyword evidence="6 13" id="KW-0479">Metal-binding</keyword>
<feature type="binding site" evidence="13">
    <location>
        <position position="55"/>
    </location>
    <ligand>
        <name>a divalent metal cation</name>
        <dbReference type="ChEBI" id="CHEBI:60240"/>
    </ligand>
</feature>
<comment type="subcellular location">
    <subcellularLocation>
        <location evidence="1">Host nucleus</location>
    </subcellularLocation>
</comment>
<feature type="binding site" evidence="13">
    <location>
        <position position="45"/>
    </location>
    <ligand>
        <name>a divalent metal cation</name>
        <dbReference type="ChEBI" id="CHEBI:60240"/>
    </ligand>
</feature>
<keyword evidence="7" id="KW-0547">Nucleotide-binding</keyword>
<dbReference type="EMBL" id="KY487891">
    <property type="protein sequence ID" value="AUM61850.1"/>
    <property type="molecule type" value="Genomic_DNA"/>
</dbReference>
<keyword evidence="5" id="KW-0540">Nuclease</keyword>
<accession>A0A1D8MK41</accession>
<dbReference type="InterPro" id="IPR001191">
    <property type="entry name" value="Gemini_AL1_REP"/>
</dbReference>
<dbReference type="EMBL" id="KX259448">
    <property type="protein sequence ID" value="AOV86321.1"/>
    <property type="molecule type" value="Genomic_DNA"/>
</dbReference>
<dbReference type="GO" id="GO:0000166">
    <property type="term" value="F:nucleotide binding"/>
    <property type="evidence" value="ECO:0007669"/>
    <property type="project" value="UniProtKB-KW"/>
</dbReference>
<evidence type="ECO:0000256" key="10">
    <source>
        <dbReference type="ARBA" id="ARBA00023124"/>
    </source>
</evidence>
<dbReference type="GO" id="GO:0016779">
    <property type="term" value="F:nucleotidyltransferase activity"/>
    <property type="evidence" value="ECO:0007669"/>
    <property type="project" value="UniProtKB-KW"/>
</dbReference>
<evidence type="ECO:0000256" key="6">
    <source>
        <dbReference type="ARBA" id="ARBA00022723"/>
    </source>
</evidence>
<dbReference type="InterPro" id="IPR049912">
    <property type="entry name" value="CRESS_DNA_REP"/>
</dbReference>
<keyword evidence="11" id="KW-0238">DNA-binding</keyword>
<keyword evidence="8" id="KW-0255">Endonuclease</keyword>
<comment type="cofactor">
    <cofactor evidence="13">
        <name>Mg(2+)</name>
        <dbReference type="ChEBI" id="CHEBI:18420"/>
    </cofactor>
    <cofactor evidence="13">
        <name>Mn(2+)</name>
        <dbReference type="ChEBI" id="CHEBI:29035"/>
    </cofactor>
    <text evidence="13">Divalent metal cations, possibly Mg(2+) or Mn(2+).</text>
</comment>
<keyword evidence="3" id="KW-0548">Nucleotidyltransferase</keyword>
<evidence type="ECO:0000313" key="15">
    <source>
        <dbReference type="EMBL" id="AOV86321.1"/>
    </source>
</evidence>
<feature type="active site" description="For DNA cleavage activity" evidence="12">
    <location>
        <position position="93"/>
    </location>
</feature>
<reference evidence="15" key="1">
    <citation type="submission" date="2016-05" db="EMBL/GenBank/DDBJ databases">
        <title>Viral Hybridization Blurs Taxonomic Lines in a Wastewater Treatment Plant.</title>
        <authorList>
            <person name="Pearson V.M.M."/>
            <person name="Caudle S.B."/>
            <person name="Rokyta D.R."/>
        </authorList>
    </citation>
    <scope>NUCLEOTIDE SEQUENCE</scope>
    <source>
        <strain evidence="15">Wastewater_Circular_Virus_FL55</strain>
    </source>
</reference>
<sequence length="189" mass="22115">MPAAQFAFDGVHVFLTYPQCPLEREQLRDFLREKLPECEYVIGRERHSDGAYHLHAYVHFGGRKRFVDGRYFDVDGYHPNIQKPRSVRDVIAYCRKDDTDALVSANVLRGDGKPTWAGILDNATNREEFLALARERFPSAFVLQLERLLFFCEWRFGSEETPYTGRGRLEFREPETLKNWVDTNLIPVR</sequence>
<evidence type="ECO:0000256" key="13">
    <source>
        <dbReference type="PIRSR" id="PIRSR601191-2"/>
    </source>
</evidence>
<dbReference type="GO" id="GO:0005198">
    <property type="term" value="F:structural molecule activity"/>
    <property type="evidence" value="ECO:0007669"/>
    <property type="project" value="InterPro"/>
</dbReference>
<evidence type="ECO:0000259" key="14">
    <source>
        <dbReference type="PROSITE" id="PS52020"/>
    </source>
</evidence>
<evidence type="ECO:0000256" key="11">
    <source>
        <dbReference type="ARBA" id="ARBA00023125"/>
    </source>
</evidence>
<evidence type="ECO:0000313" key="16">
    <source>
        <dbReference type="EMBL" id="AUM61850.1"/>
    </source>
</evidence>
<keyword evidence="9" id="KW-0378">Hydrolase</keyword>
<keyword evidence="2" id="KW-0808">Transferase</keyword>
<feature type="binding site" evidence="13">
    <location>
        <position position="53"/>
    </location>
    <ligand>
        <name>a divalent metal cation</name>
        <dbReference type="ChEBI" id="CHEBI:60240"/>
    </ligand>
</feature>
<evidence type="ECO:0000256" key="2">
    <source>
        <dbReference type="ARBA" id="ARBA00022679"/>
    </source>
</evidence>
<evidence type="ECO:0000256" key="5">
    <source>
        <dbReference type="ARBA" id="ARBA00022722"/>
    </source>
</evidence>
<evidence type="ECO:0000256" key="1">
    <source>
        <dbReference type="ARBA" id="ARBA00004147"/>
    </source>
</evidence>
<gene>
    <name evidence="16" type="primary">Rep</name>
</gene>
<dbReference type="PROSITE" id="PS52020">
    <property type="entry name" value="CRESS_DNA_REP"/>
    <property type="match status" value="1"/>
</dbReference>
<dbReference type="GO" id="GO:0004519">
    <property type="term" value="F:endonuclease activity"/>
    <property type="evidence" value="ECO:0007669"/>
    <property type="project" value="UniProtKB-KW"/>
</dbReference>
<evidence type="ECO:0000256" key="7">
    <source>
        <dbReference type="ARBA" id="ARBA00022741"/>
    </source>
</evidence>
<dbReference type="GO" id="GO:0016787">
    <property type="term" value="F:hydrolase activity"/>
    <property type="evidence" value="ECO:0007669"/>
    <property type="project" value="UniProtKB-KW"/>
</dbReference>
<reference evidence="16" key="2">
    <citation type="submission" date="2017-01" db="EMBL/GenBank/DDBJ databases">
        <title>High-throughput sequencing uncovers low homogeneity in the biogeography of single-stranded DNA viruses.</title>
        <authorList>
            <person name="Pearson V.M."/>
            <person name="Rokyta D.R."/>
        </authorList>
    </citation>
    <scope>NUCLEOTIDE SEQUENCE</scope>
</reference>
<dbReference type="SUPFAM" id="SSF55464">
    <property type="entry name" value="Origin of replication-binding domain, RBD-like"/>
    <property type="match status" value="1"/>
</dbReference>
<feature type="domain" description="CRESS-DNA virus Rep endonuclease" evidence="14">
    <location>
        <begin position="7"/>
        <end position="108"/>
    </location>
</feature>
<dbReference type="Pfam" id="PF00799">
    <property type="entry name" value="Gemini_AL1"/>
    <property type="match status" value="1"/>
</dbReference>
<evidence type="ECO:0000256" key="3">
    <source>
        <dbReference type="ARBA" id="ARBA00022695"/>
    </source>
</evidence>
<feature type="binding site" evidence="13">
    <location>
        <position position="97"/>
    </location>
    <ligand>
        <name>a divalent metal cation</name>
        <dbReference type="ChEBI" id="CHEBI:60240"/>
    </ligand>
</feature>
<dbReference type="GO" id="GO:0003677">
    <property type="term" value="F:DNA binding"/>
    <property type="evidence" value="ECO:0007669"/>
    <property type="project" value="UniProtKB-KW"/>
</dbReference>
<keyword evidence="10" id="KW-0190">Covalent protein-DNA linkage</keyword>
<evidence type="ECO:0000256" key="12">
    <source>
        <dbReference type="PIRSR" id="PIRSR601191-1"/>
    </source>
</evidence>
<dbReference type="Gene3D" id="3.40.1310.20">
    <property type="match status" value="1"/>
</dbReference>
<evidence type="ECO:0000256" key="8">
    <source>
        <dbReference type="ARBA" id="ARBA00022759"/>
    </source>
</evidence>
<keyword evidence="4" id="KW-0235">DNA replication</keyword>